<keyword evidence="1" id="KW-0175">Coiled coil</keyword>
<name>E6ZNJ6_SPORE</name>
<dbReference type="AlphaFoldDB" id="E6ZNJ6"/>
<accession>E6ZNJ6</accession>
<sequence length="134" mass="15231">MEEKLERIELQQEQILKQQERIAQQHAKILGHFDISELDAAKTQRQMDHVAMTVERLNIQVSQATQGPLDKVSQLERQLAEKAANDTISAQRIVTLEDEVVKLRIDKAKLESRVRFLEQAKSGPPPPISALSDK</sequence>
<feature type="coiled-coil region" evidence="1">
    <location>
        <begin position="93"/>
        <end position="120"/>
    </location>
</feature>
<reference evidence="2 3" key="1">
    <citation type="journal article" date="2010" name="Science">
        <title>Pathogenicity determinants in smut fungi revealed by genome comparison.</title>
        <authorList>
            <person name="Schirawski J."/>
            <person name="Mannhaupt G."/>
            <person name="Muench K."/>
            <person name="Brefort T."/>
            <person name="Schipper K."/>
            <person name="Doehlemann G."/>
            <person name="Di Stasio M."/>
            <person name="Roessel N."/>
            <person name="Mendoza-Mendoza A."/>
            <person name="Pester D."/>
            <person name="Mueller O."/>
            <person name="Winterberg B."/>
            <person name="Meyer E."/>
            <person name="Ghareeb H."/>
            <person name="Wollenberg T."/>
            <person name="Muensterkoetter M."/>
            <person name="Wong P."/>
            <person name="Walter M."/>
            <person name="Stukenbrock E."/>
            <person name="Gueldener U."/>
            <person name="Kahmann R."/>
        </authorList>
    </citation>
    <scope>NUCLEOTIDE SEQUENCE [LARGE SCALE GENOMIC DNA]</scope>
    <source>
        <strain evidence="3">SRZ2</strain>
    </source>
</reference>
<organism evidence="2 3">
    <name type="scientific">Sporisorium reilianum (strain SRZ2)</name>
    <name type="common">Maize head smut fungus</name>
    <dbReference type="NCBI Taxonomy" id="999809"/>
    <lineage>
        <taxon>Eukaryota</taxon>
        <taxon>Fungi</taxon>
        <taxon>Dikarya</taxon>
        <taxon>Basidiomycota</taxon>
        <taxon>Ustilaginomycotina</taxon>
        <taxon>Ustilaginomycetes</taxon>
        <taxon>Ustilaginales</taxon>
        <taxon>Ustilaginaceae</taxon>
        <taxon>Sporisorium</taxon>
    </lineage>
</organism>
<evidence type="ECO:0000313" key="3">
    <source>
        <dbReference type="Proteomes" id="UP000008867"/>
    </source>
</evidence>
<proteinExistence type="predicted"/>
<dbReference type="EMBL" id="FQ311433">
    <property type="protein sequence ID" value="CBQ68847.1"/>
    <property type="molecule type" value="Genomic_DNA"/>
</dbReference>
<protein>
    <submittedName>
        <fullName evidence="2">Uncharacterized protein</fullName>
    </submittedName>
</protein>
<dbReference type="HOGENOM" id="CLU_1897558_0_0_1"/>
<dbReference type="VEuPathDB" id="FungiDB:sr15187"/>
<evidence type="ECO:0000313" key="2">
    <source>
        <dbReference type="EMBL" id="CBQ68847.1"/>
    </source>
</evidence>
<evidence type="ECO:0000256" key="1">
    <source>
        <dbReference type="SAM" id="Coils"/>
    </source>
</evidence>
<dbReference type="Proteomes" id="UP000008867">
    <property type="component" value="Chromosome 12"/>
</dbReference>
<keyword evidence="3" id="KW-1185">Reference proteome</keyword>
<gene>
    <name evidence="2" type="ORF">sr15187</name>
</gene>